<gene>
    <name evidence="3" type="ORF">J0S82_005048</name>
</gene>
<dbReference type="OrthoDB" id="1729737at2759"/>
<protein>
    <submittedName>
        <fullName evidence="3">von Willebrand factor A domain-containing protein 5B1</fullName>
    </submittedName>
</protein>
<dbReference type="Pfam" id="PF13768">
    <property type="entry name" value="VWA_3"/>
    <property type="match status" value="1"/>
</dbReference>
<evidence type="ECO:0000313" key="3">
    <source>
        <dbReference type="EMBL" id="KAG8506652.1"/>
    </source>
</evidence>
<feature type="compositionally biased region" description="Low complexity" evidence="1">
    <location>
        <begin position="1358"/>
        <end position="1367"/>
    </location>
</feature>
<feature type="region of interest" description="Disordered" evidence="1">
    <location>
        <begin position="1289"/>
        <end position="1412"/>
    </location>
</feature>
<dbReference type="Proteomes" id="UP000700334">
    <property type="component" value="Unassembled WGS sequence"/>
</dbReference>
<dbReference type="Gene3D" id="3.40.50.410">
    <property type="entry name" value="von Willebrand factor, type A domain"/>
    <property type="match status" value="1"/>
</dbReference>
<dbReference type="InterPro" id="IPR036465">
    <property type="entry name" value="vWFA_dom_sf"/>
</dbReference>
<dbReference type="InterPro" id="IPR002035">
    <property type="entry name" value="VWF_A"/>
</dbReference>
<feature type="compositionally biased region" description="Pro residues" evidence="1">
    <location>
        <begin position="544"/>
        <end position="553"/>
    </location>
</feature>
<feature type="compositionally biased region" description="Basic and acidic residues" evidence="1">
    <location>
        <begin position="1295"/>
        <end position="1306"/>
    </location>
</feature>
<proteinExistence type="predicted"/>
<feature type="compositionally biased region" description="Polar residues" evidence="1">
    <location>
        <begin position="916"/>
        <end position="925"/>
    </location>
</feature>
<dbReference type="Pfam" id="PF13757">
    <property type="entry name" value="VIT_2"/>
    <property type="match status" value="2"/>
</dbReference>
<feature type="region of interest" description="Disordered" evidence="1">
    <location>
        <begin position="539"/>
        <end position="562"/>
    </location>
</feature>
<evidence type="ECO:0000259" key="2">
    <source>
        <dbReference type="PROSITE" id="PS50234"/>
    </source>
</evidence>
<evidence type="ECO:0000313" key="4">
    <source>
        <dbReference type="Proteomes" id="UP000700334"/>
    </source>
</evidence>
<reference evidence="3" key="1">
    <citation type="journal article" date="2021" name="Evol. Appl.">
        <title>The genome of the Pyrenean desman and the effects of bottlenecks and inbreeding on the genomic landscape of an endangered species.</title>
        <authorList>
            <person name="Escoda L."/>
            <person name="Castresana J."/>
        </authorList>
    </citation>
    <scope>NUCLEOTIDE SEQUENCE</scope>
    <source>
        <strain evidence="3">IBE-C5619</strain>
    </source>
</reference>
<feature type="compositionally biased region" description="Polar residues" evidence="1">
    <location>
        <begin position="1333"/>
        <end position="1343"/>
    </location>
</feature>
<evidence type="ECO:0000256" key="1">
    <source>
        <dbReference type="SAM" id="MobiDB-lite"/>
    </source>
</evidence>
<dbReference type="PANTHER" id="PTHR46299">
    <property type="entry name" value="VON WILLEBRAND FACTOR A DOMAIN-CONTAINING PROTEIN 5B2-RELATED"/>
    <property type="match status" value="1"/>
</dbReference>
<accession>A0A8J5ZUM2</accession>
<dbReference type="CDD" id="cd01461">
    <property type="entry name" value="vWA_interalpha_trypsin_inhibitor"/>
    <property type="match status" value="1"/>
</dbReference>
<sequence length="1650" mass="178285">MELSAEYTSTLKFTLSKKQIPGQKNCTRELVGDCAASAGEGEPQDWAEGEMGPLKPKLQPVPLGARVVLQLRCILGAGIPRQGCPAWRELLLLRCAGWTETRQRGWNHGNSQAPGRPNGPGDAKPGHLNSHRNVGIRQASCQGSGHWAWALEPGPGRPSSSSQCREMAKGPVDKGSVYSDTCCFHGKALKAAAGGMPGLLNQVTGAALPLTASDVTSFVSGYALGLTASLTYGNLEVQPFQGKARPGLPGPPHALATGARSRSWLGWGSCPLAVPLLSWCHPESGGLLTPSSCSRVSPCSRRTKASVPSQEGHAGGPGHPMDAGPAPTGLFVYPLDEYTTVIGFEAVIANRVVTVQIKDKAKLESGHADPSRARATTATGNILPEGAAITTHSCTPGQVALDEDLERILFVVNLGTIAPMENVTVFVSTSSELPTLPSGAVRVLLPAVCAPIVPHFLTKHAGSSSQQTQGKDKHCFGTRALDSWNKLCLATFLNTDVSNPMEYEFNFQLEIRGPCLLAGGRAGPRTAQAGKRFGPDAVRAPDCPRSPNPPCLPAPGVESPTHEIRADAAPSAPSAKSVIVTLANKHTFDRPVEILIHPSEPHMPHVLMEKGDMTLGEFEQHLKGRTDFIRGMRKDSSAERKTEIIRKRLHKDIPHHSVIMLNFCPDLQSVQPNLRKTQGEFIFLIDRSSSMNGTNIHHVKDAMLVALKSLMPVCLFNVIGFGSTFKALFPSSQTYSEESLALACNNIQRMRADMGGTNILSPLKWIIRQPVHPGHPRLLFLITDGAVNNTGKVLELLRNHAFSTRCYSFGIGSSVCHRLVKGLATVSKGSAEFLREGERLQPKMVKSLKKAMAPVLSDVTVEWVFPETTEVLISPVSASSLFPGERLVGYGIVCDASSYISSPKSDKKQRYHMLHSQESSSSVFYHSQEEGPSPDSGDCAGEGRLGTPLNPKQAKGARPSSGDSASNSGLELSQRRRAYSTNQITNHKPFPRTPTTSDPTMAARRYPLRKAKLQDLTNQASADAPRWQIDLQPLLNSGHDLSQGPKLRGPGARRPSLLPQGCQPILPSSQETQDWGAMKEQTFGSYVKPASDSRSPGDTGKCRGALRWAAIPLPAEPPHHPSSFETKISDPEPPAEAEPERERSPSRPSTPVLGKAVVTGLRDSQRLQWEVSFELELPGPEPRGKRPLDLWSETFHHLAARAIIRDFEQLAERQSEIEQGSSRRYQVSAMHTSKACNVISKYTAFVPVDVSKRRYLPTVVRLPNSGPALRTASNQGLARGWRSSCTGFGRSQTMHGEDSAAGDDKCQSLSKRRLGRVLKPGPLRESALMPETSLPTRPLNQHSEPWGPGPGQGRCGDPGLLSGPPSGTVNSNLSRGGTGGEKGGLGAQASPASSVVDVEQSPSEPTSLGREKYEKYTAEGPLRGMATNTLSSLKTSDSLFGSRLNLNTSRLLTRAAKGLLGKPPAKAPEPTQGSQSFDYIPLVCLQLASGAFLLNQAFCDAVQIPMEKLRWTSPFTCHRVSLATRQAESKTASPQLYSGHSARHPFYDGFSSEPLAEGRSDWEARAAAEHTGKLWATVVALAWLEHSSAPYFVEWELVAAKASSWLEQQEVPEGRTRATLKASARQLFVLLRHWDETLEFNMLCYNPSYM</sequence>
<dbReference type="InterPro" id="IPR013694">
    <property type="entry name" value="VIT"/>
</dbReference>
<organism evidence="3 4">
    <name type="scientific">Galemys pyrenaicus</name>
    <name type="common">Iberian desman</name>
    <name type="synonym">Pyrenean desman</name>
    <dbReference type="NCBI Taxonomy" id="202257"/>
    <lineage>
        <taxon>Eukaryota</taxon>
        <taxon>Metazoa</taxon>
        <taxon>Chordata</taxon>
        <taxon>Craniata</taxon>
        <taxon>Vertebrata</taxon>
        <taxon>Euteleostomi</taxon>
        <taxon>Mammalia</taxon>
        <taxon>Eutheria</taxon>
        <taxon>Laurasiatheria</taxon>
        <taxon>Eulipotyphla</taxon>
        <taxon>Talpidae</taxon>
        <taxon>Galemys</taxon>
    </lineage>
</organism>
<feature type="region of interest" description="Disordered" evidence="1">
    <location>
        <begin position="902"/>
        <end position="1001"/>
    </location>
</feature>
<dbReference type="SMART" id="SM00327">
    <property type="entry name" value="VWA"/>
    <property type="match status" value="1"/>
</dbReference>
<dbReference type="EMBL" id="JAGFMF010012145">
    <property type="protein sequence ID" value="KAG8506652.1"/>
    <property type="molecule type" value="Genomic_DNA"/>
</dbReference>
<feature type="domain" description="VWFA" evidence="2">
    <location>
        <begin position="680"/>
        <end position="848"/>
    </location>
</feature>
<feature type="compositionally biased region" description="Polar residues" evidence="1">
    <location>
        <begin position="961"/>
        <end position="971"/>
    </location>
</feature>
<dbReference type="PROSITE" id="PS50234">
    <property type="entry name" value="VWFA"/>
    <property type="match status" value="1"/>
</dbReference>
<feature type="compositionally biased region" description="Gly residues" evidence="1">
    <location>
        <begin position="1376"/>
        <end position="1386"/>
    </location>
</feature>
<dbReference type="InterPro" id="IPR052627">
    <property type="entry name" value="VWA_domain-containing"/>
</dbReference>
<dbReference type="PANTHER" id="PTHR46299:SF1">
    <property type="entry name" value="VON WILLEBRAND FACTOR A DOMAIN-CONTAINING PROTEIN 5B1"/>
    <property type="match status" value="1"/>
</dbReference>
<keyword evidence="4" id="KW-1185">Reference proteome</keyword>
<name>A0A8J5ZUM2_GALPY</name>
<feature type="region of interest" description="Disordered" evidence="1">
    <location>
        <begin position="1035"/>
        <end position="1056"/>
    </location>
</feature>
<comment type="caution">
    <text evidence="3">The sequence shown here is derived from an EMBL/GenBank/DDBJ whole genome shotgun (WGS) entry which is preliminary data.</text>
</comment>
<feature type="region of interest" description="Disordered" evidence="1">
    <location>
        <begin position="1113"/>
        <end position="1153"/>
    </location>
</feature>
<feature type="region of interest" description="Disordered" evidence="1">
    <location>
        <begin position="103"/>
        <end position="131"/>
    </location>
</feature>
<dbReference type="SUPFAM" id="SSF53300">
    <property type="entry name" value="vWA-like"/>
    <property type="match status" value="1"/>
</dbReference>
<feature type="region of interest" description="Disordered" evidence="1">
    <location>
        <begin position="304"/>
        <end position="323"/>
    </location>
</feature>